<name>A0A7S3PPP6_9STRA</name>
<dbReference type="CDD" id="cd01450">
    <property type="entry name" value="vWFA_subfamily_ECM"/>
    <property type="match status" value="1"/>
</dbReference>
<dbReference type="InterPro" id="IPR002035">
    <property type="entry name" value="VWF_A"/>
</dbReference>
<evidence type="ECO:0000256" key="2">
    <source>
        <dbReference type="SAM" id="Phobius"/>
    </source>
</evidence>
<protein>
    <recommendedName>
        <fullName evidence="3">VWFA domain-containing protein</fullName>
    </recommendedName>
</protein>
<feature type="region of interest" description="Disordered" evidence="1">
    <location>
        <begin position="79"/>
        <end position="143"/>
    </location>
</feature>
<dbReference type="EMBL" id="HBIN01021466">
    <property type="protein sequence ID" value="CAE0446461.1"/>
    <property type="molecule type" value="Transcribed_RNA"/>
</dbReference>
<feature type="region of interest" description="Disordered" evidence="1">
    <location>
        <begin position="384"/>
        <end position="406"/>
    </location>
</feature>
<dbReference type="PANTHER" id="PTHR24020">
    <property type="entry name" value="COLLAGEN ALPHA"/>
    <property type="match status" value="1"/>
</dbReference>
<reference evidence="4" key="1">
    <citation type="submission" date="2021-01" db="EMBL/GenBank/DDBJ databases">
        <authorList>
            <person name="Corre E."/>
            <person name="Pelletier E."/>
            <person name="Niang G."/>
            <person name="Scheremetjew M."/>
            <person name="Finn R."/>
            <person name="Kale V."/>
            <person name="Holt S."/>
            <person name="Cochrane G."/>
            <person name="Meng A."/>
            <person name="Brown T."/>
            <person name="Cohen L."/>
        </authorList>
    </citation>
    <scope>NUCLEOTIDE SEQUENCE</scope>
    <source>
        <strain evidence="4">GSBS06</strain>
    </source>
</reference>
<evidence type="ECO:0000259" key="3">
    <source>
        <dbReference type="PROSITE" id="PS50234"/>
    </source>
</evidence>
<feature type="domain" description="VWFA" evidence="3">
    <location>
        <begin position="163"/>
        <end position="276"/>
    </location>
</feature>
<dbReference type="AlphaFoldDB" id="A0A7S3PPP6"/>
<evidence type="ECO:0000313" key="4">
    <source>
        <dbReference type="EMBL" id="CAE0446461.1"/>
    </source>
</evidence>
<dbReference type="Gene3D" id="3.40.50.410">
    <property type="entry name" value="von Willebrand factor, type A domain"/>
    <property type="match status" value="1"/>
</dbReference>
<dbReference type="PROSITE" id="PS50234">
    <property type="entry name" value="VWFA"/>
    <property type="match status" value="1"/>
</dbReference>
<feature type="compositionally biased region" description="Polar residues" evidence="1">
    <location>
        <begin position="79"/>
        <end position="89"/>
    </location>
</feature>
<feature type="compositionally biased region" description="Low complexity" evidence="1">
    <location>
        <begin position="97"/>
        <end position="137"/>
    </location>
</feature>
<proteinExistence type="predicted"/>
<dbReference type="InterPro" id="IPR036465">
    <property type="entry name" value="vWFA_dom_sf"/>
</dbReference>
<keyword evidence="2" id="KW-0812">Transmembrane</keyword>
<feature type="region of interest" description="Disordered" evidence="1">
    <location>
        <begin position="1"/>
        <end position="29"/>
    </location>
</feature>
<keyword evidence="2" id="KW-0472">Membrane</keyword>
<dbReference type="SMART" id="SM00327">
    <property type="entry name" value="VWA"/>
    <property type="match status" value="1"/>
</dbReference>
<dbReference type="SUPFAM" id="SSF53300">
    <property type="entry name" value="vWA-like"/>
    <property type="match status" value="1"/>
</dbReference>
<dbReference type="InterPro" id="IPR050525">
    <property type="entry name" value="ECM_Assembly_Org"/>
</dbReference>
<feature type="transmembrane region" description="Helical" evidence="2">
    <location>
        <begin position="50"/>
        <end position="71"/>
    </location>
</feature>
<gene>
    <name evidence="4" type="ORF">ASTO00021_LOCUS16454</name>
</gene>
<dbReference type="Pfam" id="PF00092">
    <property type="entry name" value="VWA"/>
    <property type="match status" value="1"/>
</dbReference>
<sequence>MFGRGRNNANPRYGQGYGPGKSKQPTKLGVENVGSSATLRNASPAKNSTSIYLLLVFLTLCGVAGLAVYFVTSGNGDSNVAGSGTTAPTSVPEISFTPYPTNTPRPTNYPTEFPTTSVPTTPTTASPTFSVTPAPSTKAPTSGTCENEDAVCGCNAVVSQLLDIMWMVDESGSIGLTNYQLTRTAIFNYINSTDYGENGTRHGLLEFNHDVNEVINFNEYETKEDFLSSFMLSYASSGTDQQGAIEFFHDTYLEEPGNEAREGSQLVIIMLTDGNPCVTGGCPSSELPELNPVPQLNALAQDYNFTFIFIPLSVDPFCGTCAQINLDLFDTDNADCLAFPQASTCDNGLVFNETYIKLPLTGFDNLDSLLKSSVEIPLGPCVPSSSQRRRRLRDAEAGAGDATASQRAQYLQPQF</sequence>
<evidence type="ECO:0000256" key="1">
    <source>
        <dbReference type="SAM" id="MobiDB-lite"/>
    </source>
</evidence>
<keyword evidence="2" id="KW-1133">Transmembrane helix</keyword>
<accession>A0A7S3PPP6</accession>
<organism evidence="4">
    <name type="scientific">Aplanochytrium stocchinoi</name>
    <dbReference type="NCBI Taxonomy" id="215587"/>
    <lineage>
        <taxon>Eukaryota</taxon>
        <taxon>Sar</taxon>
        <taxon>Stramenopiles</taxon>
        <taxon>Bigyra</taxon>
        <taxon>Labyrinthulomycetes</taxon>
        <taxon>Thraustochytrida</taxon>
        <taxon>Thraustochytriidae</taxon>
        <taxon>Aplanochytrium</taxon>
    </lineage>
</organism>
<dbReference type="PANTHER" id="PTHR24020:SF20">
    <property type="entry name" value="PH DOMAIN-CONTAINING PROTEIN"/>
    <property type="match status" value="1"/>
</dbReference>